<evidence type="ECO:0000313" key="10">
    <source>
        <dbReference type="Proteomes" id="UP000465035"/>
    </source>
</evidence>
<comment type="similarity">
    <text evidence="3">Belongs to the flavodoxin family.</text>
</comment>
<evidence type="ECO:0000256" key="4">
    <source>
        <dbReference type="ARBA" id="ARBA00022448"/>
    </source>
</evidence>
<dbReference type="GO" id="GO:0010181">
    <property type="term" value="F:FMN binding"/>
    <property type="evidence" value="ECO:0007669"/>
    <property type="project" value="InterPro"/>
</dbReference>
<dbReference type="AlphaFoldDB" id="A0A6P1EEV9"/>
<dbReference type="Proteomes" id="UP000465035">
    <property type="component" value="Chromosome"/>
</dbReference>
<sequence length="150" mass="16195">MKIKIIYTSLTGNTQEAVDILTDSLTDLGADVEVLDSEDGIEVDNFFTDADAYVLASYSDGDNGELPDGIIDFSDDLDDYDLSGKKVVVIGTGDSSYDEFCGAVDILEKQIRDDNATLIAPSLKIENSPDDDAIADLEKLAQKLTTEVTE</sequence>
<evidence type="ECO:0000259" key="8">
    <source>
        <dbReference type="PROSITE" id="PS50902"/>
    </source>
</evidence>
<dbReference type="PROSITE" id="PS50902">
    <property type="entry name" value="FLAVODOXIN_LIKE"/>
    <property type="match status" value="1"/>
</dbReference>
<feature type="domain" description="Flavodoxin-like" evidence="8">
    <location>
        <begin position="3"/>
        <end position="145"/>
    </location>
</feature>
<dbReference type="InterPro" id="IPR050619">
    <property type="entry name" value="Flavodoxin"/>
</dbReference>
<dbReference type="Pfam" id="PF00258">
    <property type="entry name" value="Flavodoxin_1"/>
    <property type="match status" value="1"/>
</dbReference>
<dbReference type="GO" id="GO:0016651">
    <property type="term" value="F:oxidoreductase activity, acting on NAD(P)H"/>
    <property type="evidence" value="ECO:0007669"/>
    <property type="project" value="UniProtKB-ARBA"/>
</dbReference>
<keyword evidence="5" id="KW-0285">Flavoprotein</keyword>
<comment type="cofactor">
    <cofactor evidence="1">
        <name>FMN</name>
        <dbReference type="ChEBI" id="CHEBI:58210"/>
    </cofactor>
</comment>
<organism evidence="9 10">
    <name type="scientific">Lentilactobacillus hilgardii</name>
    <name type="common">Lactobacillus hilgardii</name>
    <dbReference type="NCBI Taxonomy" id="1588"/>
    <lineage>
        <taxon>Bacteria</taxon>
        <taxon>Bacillati</taxon>
        <taxon>Bacillota</taxon>
        <taxon>Bacilli</taxon>
        <taxon>Lactobacillales</taxon>
        <taxon>Lactobacillaceae</taxon>
        <taxon>Lentilactobacillus</taxon>
    </lineage>
</organism>
<protein>
    <submittedName>
        <fullName evidence="9">Flavodoxin</fullName>
    </submittedName>
</protein>
<keyword evidence="6" id="KW-0288">FMN</keyword>
<dbReference type="PANTHER" id="PTHR42809:SF1">
    <property type="entry name" value="FLAVODOXIN 1"/>
    <property type="match status" value="1"/>
</dbReference>
<evidence type="ECO:0000256" key="6">
    <source>
        <dbReference type="ARBA" id="ARBA00022643"/>
    </source>
</evidence>
<keyword evidence="7" id="KW-0249">Electron transport</keyword>
<dbReference type="EMBL" id="CP047121">
    <property type="protein sequence ID" value="QHB53323.1"/>
    <property type="molecule type" value="Genomic_DNA"/>
</dbReference>
<reference evidence="9 10" key="1">
    <citation type="submission" date="2019-12" db="EMBL/GenBank/DDBJ databases">
        <title>Lactobacillus hilgardii FLUB.</title>
        <authorList>
            <person name="Gustaw K."/>
        </authorList>
    </citation>
    <scope>NUCLEOTIDE SEQUENCE [LARGE SCALE GENOMIC DNA]</scope>
    <source>
        <strain evidence="9 10">FLUB</strain>
    </source>
</reference>
<comment type="function">
    <text evidence="2">Low-potential electron donor to a number of redox enzymes.</text>
</comment>
<evidence type="ECO:0000256" key="1">
    <source>
        <dbReference type="ARBA" id="ARBA00001917"/>
    </source>
</evidence>
<dbReference type="SUPFAM" id="SSF52218">
    <property type="entry name" value="Flavoproteins"/>
    <property type="match status" value="1"/>
</dbReference>
<proteinExistence type="inferred from homology"/>
<evidence type="ECO:0000256" key="3">
    <source>
        <dbReference type="ARBA" id="ARBA00005267"/>
    </source>
</evidence>
<dbReference type="InterPro" id="IPR008254">
    <property type="entry name" value="Flavodoxin/NO_synth"/>
</dbReference>
<dbReference type="PANTHER" id="PTHR42809">
    <property type="entry name" value="FLAVODOXIN 2"/>
    <property type="match status" value="1"/>
</dbReference>
<dbReference type="RefSeq" id="WP_050757951.1">
    <property type="nucleotide sequence ID" value="NZ_CM125935.1"/>
</dbReference>
<evidence type="ECO:0000256" key="5">
    <source>
        <dbReference type="ARBA" id="ARBA00022630"/>
    </source>
</evidence>
<gene>
    <name evidence="9" type="ORF">GQR93_00270</name>
</gene>
<keyword evidence="4" id="KW-0813">Transport</keyword>
<name>A0A6P1EEV9_LENHI</name>
<dbReference type="Gene3D" id="3.40.50.360">
    <property type="match status" value="1"/>
</dbReference>
<evidence type="ECO:0000256" key="7">
    <source>
        <dbReference type="ARBA" id="ARBA00022982"/>
    </source>
</evidence>
<evidence type="ECO:0000256" key="2">
    <source>
        <dbReference type="ARBA" id="ARBA00003297"/>
    </source>
</evidence>
<accession>A0A6P1EEV9</accession>
<dbReference type="InterPro" id="IPR029039">
    <property type="entry name" value="Flavoprotein-like_sf"/>
</dbReference>
<evidence type="ECO:0000313" key="9">
    <source>
        <dbReference type="EMBL" id="QHB53323.1"/>
    </source>
</evidence>